<reference evidence="1" key="1">
    <citation type="journal article" date="2020" name="Stud. Mycol.">
        <title>101 Dothideomycetes genomes: a test case for predicting lifestyles and emergence of pathogens.</title>
        <authorList>
            <person name="Haridas S."/>
            <person name="Albert R."/>
            <person name="Binder M."/>
            <person name="Bloem J."/>
            <person name="Labutti K."/>
            <person name="Salamov A."/>
            <person name="Andreopoulos B."/>
            <person name="Baker S."/>
            <person name="Barry K."/>
            <person name="Bills G."/>
            <person name="Bluhm B."/>
            <person name="Cannon C."/>
            <person name="Castanera R."/>
            <person name="Culley D."/>
            <person name="Daum C."/>
            <person name="Ezra D."/>
            <person name="Gonzalez J."/>
            <person name="Henrissat B."/>
            <person name="Kuo A."/>
            <person name="Liang C."/>
            <person name="Lipzen A."/>
            <person name="Lutzoni F."/>
            <person name="Magnuson J."/>
            <person name="Mondo S."/>
            <person name="Nolan M."/>
            <person name="Ohm R."/>
            <person name="Pangilinan J."/>
            <person name="Park H.-J."/>
            <person name="Ramirez L."/>
            <person name="Alfaro M."/>
            <person name="Sun H."/>
            <person name="Tritt A."/>
            <person name="Yoshinaga Y."/>
            <person name="Zwiers L.-H."/>
            <person name="Turgeon B."/>
            <person name="Goodwin S."/>
            <person name="Spatafora J."/>
            <person name="Crous P."/>
            <person name="Grigoriev I."/>
        </authorList>
    </citation>
    <scope>NUCLEOTIDE SEQUENCE</scope>
    <source>
        <strain evidence="1">CBS 113979</strain>
    </source>
</reference>
<dbReference type="OrthoDB" id="626167at2759"/>
<protein>
    <submittedName>
        <fullName evidence="1">Uncharacterized protein</fullName>
    </submittedName>
</protein>
<accession>A0A6G1GUD8</accession>
<evidence type="ECO:0000313" key="2">
    <source>
        <dbReference type="Proteomes" id="UP000800041"/>
    </source>
</evidence>
<evidence type="ECO:0000313" key="1">
    <source>
        <dbReference type="EMBL" id="KAF1984414.1"/>
    </source>
</evidence>
<name>A0A6G1GUD8_9PEZI</name>
<dbReference type="EMBL" id="ML977168">
    <property type="protein sequence ID" value="KAF1984414.1"/>
    <property type="molecule type" value="Genomic_DNA"/>
</dbReference>
<sequence length="123" mass="14030">MWRCVQGLISNGASVEALRYNSKKEFEGAAREREIKVSWNETPLDSAIDSRNRRIKKMEGNSIFTLEDNEGWLRRMDSIFLILKQAGAVSVAHKVERREFIFDAAKYGKGGDAKAKAKAFRDF</sequence>
<dbReference type="AlphaFoldDB" id="A0A6G1GUD8"/>
<dbReference type="Proteomes" id="UP000800041">
    <property type="component" value="Unassembled WGS sequence"/>
</dbReference>
<organism evidence="1 2">
    <name type="scientific">Aulographum hederae CBS 113979</name>
    <dbReference type="NCBI Taxonomy" id="1176131"/>
    <lineage>
        <taxon>Eukaryota</taxon>
        <taxon>Fungi</taxon>
        <taxon>Dikarya</taxon>
        <taxon>Ascomycota</taxon>
        <taxon>Pezizomycotina</taxon>
        <taxon>Dothideomycetes</taxon>
        <taxon>Pleosporomycetidae</taxon>
        <taxon>Aulographales</taxon>
        <taxon>Aulographaceae</taxon>
    </lineage>
</organism>
<gene>
    <name evidence="1" type="ORF">K402DRAFT_395763</name>
</gene>
<proteinExistence type="predicted"/>
<keyword evidence="2" id="KW-1185">Reference proteome</keyword>